<dbReference type="PANTHER" id="PTHR30509">
    <property type="entry name" value="P-HYDROXYBENZOIC ACID EFFLUX PUMP SUBUNIT-RELATED"/>
    <property type="match status" value="1"/>
</dbReference>
<evidence type="ECO:0000256" key="2">
    <source>
        <dbReference type="ARBA" id="ARBA00022475"/>
    </source>
</evidence>
<proteinExistence type="inferred from homology"/>
<gene>
    <name evidence="11" type="ORF">JW592_05475</name>
</gene>
<feature type="transmembrane region" description="Helical" evidence="8">
    <location>
        <begin position="492"/>
        <end position="512"/>
    </location>
</feature>
<evidence type="ECO:0000313" key="12">
    <source>
        <dbReference type="Proteomes" id="UP001518976"/>
    </source>
</evidence>
<comment type="similarity">
    <text evidence="6">Belongs to the YccS/YhfK family.</text>
</comment>
<feature type="transmembrane region" description="Helical" evidence="8">
    <location>
        <begin position="571"/>
        <end position="589"/>
    </location>
</feature>
<feature type="transmembrane region" description="Helical" evidence="8">
    <location>
        <begin position="129"/>
        <end position="148"/>
    </location>
</feature>
<protein>
    <submittedName>
        <fullName evidence="11">FUSC family protein</fullName>
    </submittedName>
</protein>
<keyword evidence="3 8" id="KW-0812">Transmembrane</keyword>
<keyword evidence="12" id="KW-1185">Reference proteome</keyword>
<accession>A0ABS3WP71</accession>
<sequence length="774" mass="82617">MIAAPLPWLRALKETARSGLAVERTSLTPLTALRGACGVGLVVGLALLIGTPQLAVSSAFGAFASGIATFQRSWRPRPVLALAASSGLAISTFVGYLLVGLPWAFILLLALWAFMAGMAWGVGPTSGVVAAFNIAVMLITVHLPTSVLGALSSAALIATGGVVQAGLIVLFPVRPWGERRDTLADALAAVADYARRLRHDPMASFDPEPLIEARSAAAVTPRQARRRPRQLHGYRAMAERFRPVLASLADPVVGGAPMVGPERDRVRELLAAAATVLDATARAIRRGDRVRLPDQALDVLRVPESGPVLSGPARRAALRLIALTDDAVEAAQEPVEVTRGGVLARVTWHVADREGRRRDFPDRPPVVDASLDGPYGPDPEEVAAELATARETQQAGRKAAGGKHTPAAGHALARERHLHMPTLAGLVPVALRAFRRELHWKSPILRHALRVSAVVALGYLLGNALPPAHGYWVPLTAVMVLRPDFSRTYERGIGRAVGTLVGVAIAGTVMALAGPGPYLSAALAVVSVGFLYLLLSTGYVIASVCTGAYVVFLLGILGADWYQTAYERAGLTALGGVLAMLSYALFPAWHTPLLRDRLADWLAATGRYAMAVLDAFAHPAEHAPRQVREALLDTRAARQDWEQTLSRAEAEPVRQHGRVSRLSRRSAGEAQSALVTMGRACMLLEPHLPGAHPSFRPDPWAADFSAALASDLATAVPAVRRSEPLEWPSVHEALARWWEQADHPPPVALRTAELLTDALDDLARAVTPKPRPRS</sequence>
<dbReference type="InterPro" id="IPR032692">
    <property type="entry name" value="YccS_N"/>
</dbReference>
<feature type="domain" description="Integral membrane protein YccS N-terminal" evidence="9">
    <location>
        <begin position="87"/>
        <end position="195"/>
    </location>
</feature>
<dbReference type="Proteomes" id="UP001518976">
    <property type="component" value="Unassembled WGS sequence"/>
</dbReference>
<feature type="transmembrane region" description="Helical" evidence="8">
    <location>
        <begin position="154"/>
        <end position="173"/>
    </location>
</feature>
<organism evidence="11 12">
    <name type="scientific">Streptomyces spirodelae</name>
    <dbReference type="NCBI Taxonomy" id="2812904"/>
    <lineage>
        <taxon>Bacteria</taxon>
        <taxon>Bacillati</taxon>
        <taxon>Actinomycetota</taxon>
        <taxon>Actinomycetes</taxon>
        <taxon>Kitasatosporales</taxon>
        <taxon>Streptomycetaceae</taxon>
        <taxon>Streptomyces</taxon>
    </lineage>
</organism>
<feature type="domain" description="Integral membrane bound transporter" evidence="10">
    <location>
        <begin position="458"/>
        <end position="581"/>
    </location>
</feature>
<evidence type="ECO:0000256" key="7">
    <source>
        <dbReference type="SAM" id="MobiDB-lite"/>
    </source>
</evidence>
<dbReference type="Pfam" id="PF12805">
    <property type="entry name" value="FUSC-like"/>
    <property type="match status" value="1"/>
</dbReference>
<evidence type="ECO:0000259" key="9">
    <source>
        <dbReference type="Pfam" id="PF12805"/>
    </source>
</evidence>
<evidence type="ECO:0000256" key="8">
    <source>
        <dbReference type="SAM" id="Phobius"/>
    </source>
</evidence>
<dbReference type="InterPro" id="IPR049453">
    <property type="entry name" value="Memb_transporter_dom"/>
</dbReference>
<feature type="transmembrane region" description="Helical" evidence="8">
    <location>
        <begin position="540"/>
        <end position="559"/>
    </location>
</feature>
<evidence type="ECO:0000256" key="4">
    <source>
        <dbReference type="ARBA" id="ARBA00022989"/>
    </source>
</evidence>
<evidence type="ECO:0000256" key="1">
    <source>
        <dbReference type="ARBA" id="ARBA00004651"/>
    </source>
</evidence>
<feature type="region of interest" description="Disordered" evidence="7">
    <location>
        <begin position="356"/>
        <end position="408"/>
    </location>
</feature>
<evidence type="ECO:0000313" key="11">
    <source>
        <dbReference type="EMBL" id="MBO8184924.1"/>
    </source>
</evidence>
<comment type="subcellular location">
    <subcellularLocation>
        <location evidence="1">Cell membrane</location>
        <topology evidence="1">Multi-pass membrane protein</topology>
    </subcellularLocation>
</comment>
<keyword evidence="4 8" id="KW-1133">Transmembrane helix</keyword>
<comment type="caution">
    <text evidence="11">The sequence shown here is derived from an EMBL/GenBank/DDBJ whole genome shotgun (WGS) entry which is preliminary data.</text>
</comment>
<dbReference type="EMBL" id="JAFFZN010000003">
    <property type="protein sequence ID" value="MBO8184924.1"/>
    <property type="molecule type" value="Genomic_DNA"/>
</dbReference>
<evidence type="ECO:0000256" key="5">
    <source>
        <dbReference type="ARBA" id="ARBA00023136"/>
    </source>
</evidence>
<evidence type="ECO:0000259" key="10">
    <source>
        <dbReference type="Pfam" id="PF13515"/>
    </source>
</evidence>
<evidence type="ECO:0000256" key="3">
    <source>
        <dbReference type="ARBA" id="ARBA00022692"/>
    </source>
</evidence>
<name>A0ABS3WP71_9ACTN</name>
<keyword evidence="2" id="KW-1003">Cell membrane</keyword>
<feature type="transmembrane region" description="Helical" evidence="8">
    <location>
        <begin position="39"/>
        <end position="67"/>
    </location>
</feature>
<evidence type="ECO:0000256" key="6">
    <source>
        <dbReference type="ARBA" id="ARBA00043993"/>
    </source>
</evidence>
<dbReference type="RefSeq" id="WP_209263713.1">
    <property type="nucleotide sequence ID" value="NZ_JAFFZN010000003.1"/>
</dbReference>
<keyword evidence="5 8" id="KW-0472">Membrane</keyword>
<reference evidence="11 12" key="1">
    <citation type="submission" date="2021-02" db="EMBL/GenBank/DDBJ databases">
        <title>Streptomyces spirodelae sp. nov., isolated from duckweed.</title>
        <authorList>
            <person name="Saimee Y."/>
            <person name="Duangmal K."/>
        </authorList>
    </citation>
    <scope>NUCLEOTIDE SEQUENCE [LARGE SCALE GENOMIC DNA]</scope>
    <source>
        <strain evidence="11 12">DW4-2</strain>
    </source>
</reference>
<dbReference type="Pfam" id="PF13515">
    <property type="entry name" value="FUSC_2"/>
    <property type="match status" value="1"/>
</dbReference>
<dbReference type="PANTHER" id="PTHR30509:SF9">
    <property type="entry name" value="MULTIDRUG RESISTANCE PROTEIN MDTO"/>
    <property type="match status" value="1"/>
</dbReference>